<proteinExistence type="predicted"/>
<reference evidence="1" key="1">
    <citation type="submission" date="2018-05" db="EMBL/GenBank/DDBJ databases">
        <authorList>
            <person name="Lanie J.A."/>
            <person name="Ng W.-L."/>
            <person name="Kazmierczak K.M."/>
            <person name="Andrzejewski T.M."/>
            <person name="Davidsen T.M."/>
            <person name="Wayne K.J."/>
            <person name="Tettelin H."/>
            <person name="Glass J.I."/>
            <person name="Rusch D."/>
            <person name="Podicherti R."/>
            <person name="Tsui H.-C.T."/>
            <person name="Winkler M.E."/>
        </authorList>
    </citation>
    <scope>NUCLEOTIDE SEQUENCE</scope>
</reference>
<dbReference type="AlphaFoldDB" id="A0A382SEN7"/>
<organism evidence="1">
    <name type="scientific">marine metagenome</name>
    <dbReference type="NCBI Taxonomy" id="408172"/>
    <lineage>
        <taxon>unclassified sequences</taxon>
        <taxon>metagenomes</taxon>
        <taxon>ecological metagenomes</taxon>
    </lineage>
</organism>
<accession>A0A382SEN7</accession>
<evidence type="ECO:0000313" key="1">
    <source>
        <dbReference type="EMBL" id="SVD07638.1"/>
    </source>
</evidence>
<dbReference type="EMBL" id="UINC01128098">
    <property type="protein sequence ID" value="SVD07638.1"/>
    <property type="molecule type" value="Genomic_DNA"/>
</dbReference>
<sequence>MLSFASGLSPNSDAFAVFVTEKYEYKDENNLLSKDVAHKVNLFLKSLKAKNKGEEINSVDISSQKKCFIIKVKNNHNNSYFEEIGGIFFTYIKRFKNINSVDIYADSLNEKKDNLIKLFSEFIFG</sequence>
<name>A0A382SEN7_9ZZZZ</name>
<protein>
    <submittedName>
        <fullName evidence="1">Uncharacterized protein</fullName>
    </submittedName>
</protein>
<gene>
    <name evidence="1" type="ORF">METZ01_LOCUS360492</name>
</gene>
<feature type="non-terminal residue" evidence="1">
    <location>
        <position position="125"/>
    </location>
</feature>